<name>A0A5C6BL76_9PLAN</name>
<dbReference type="EMBL" id="SJPP01000001">
    <property type="protein sequence ID" value="TWU12850.1"/>
    <property type="molecule type" value="Genomic_DNA"/>
</dbReference>
<gene>
    <name evidence="1" type="ORF">CA54_16760</name>
</gene>
<keyword evidence="2" id="KW-1185">Reference proteome</keyword>
<comment type="caution">
    <text evidence="1">The sequence shown here is derived from an EMBL/GenBank/DDBJ whole genome shotgun (WGS) entry which is preliminary data.</text>
</comment>
<dbReference type="Proteomes" id="UP000320735">
    <property type="component" value="Unassembled WGS sequence"/>
</dbReference>
<sequence>MKRADMVAIERQLAVGYCGPKWRPVIESLLAEVVRLRPELRGRVSMDEAESTLWAAYWDDPTEEKRNRLVELYVPRVPVLVRSLIGRGLLFESSAVGAGDYEGTAYEKLIECVELWAGGGEFWRYAAQRLRWRLVNLSVKSKPAGGYLADAWDVATSEAASGLDELDTWREFCRGFNKRKTLFFALMSMGGKVRESGRELGVSTYQAERWYRAERDARSVIKN</sequence>
<evidence type="ECO:0000313" key="2">
    <source>
        <dbReference type="Proteomes" id="UP000320735"/>
    </source>
</evidence>
<organism evidence="1 2">
    <name type="scientific">Symmachiella macrocystis</name>
    <dbReference type="NCBI Taxonomy" id="2527985"/>
    <lineage>
        <taxon>Bacteria</taxon>
        <taxon>Pseudomonadati</taxon>
        <taxon>Planctomycetota</taxon>
        <taxon>Planctomycetia</taxon>
        <taxon>Planctomycetales</taxon>
        <taxon>Planctomycetaceae</taxon>
        <taxon>Symmachiella</taxon>
    </lineage>
</organism>
<dbReference type="RefSeq" id="WP_146370266.1">
    <property type="nucleotide sequence ID" value="NZ_SJPP01000001.1"/>
</dbReference>
<protein>
    <submittedName>
        <fullName evidence="1">Uncharacterized protein</fullName>
    </submittedName>
</protein>
<evidence type="ECO:0000313" key="1">
    <source>
        <dbReference type="EMBL" id="TWU12850.1"/>
    </source>
</evidence>
<proteinExistence type="predicted"/>
<accession>A0A5C6BL76</accession>
<reference evidence="1 2" key="1">
    <citation type="submission" date="2019-02" db="EMBL/GenBank/DDBJ databases">
        <title>Deep-cultivation of Planctomycetes and their phenomic and genomic characterization uncovers novel biology.</title>
        <authorList>
            <person name="Wiegand S."/>
            <person name="Jogler M."/>
            <person name="Boedeker C."/>
            <person name="Pinto D."/>
            <person name="Vollmers J."/>
            <person name="Rivas-Marin E."/>
            <person name="Kohn T."/>
            <person name="Peeters S.H."/>
            <person name="Heuer A."/>
            <person name="Rast P."/>
            <person name="Oberbeckmann S."/>
            <person name="Bunk B."/>
            <person name="Jeske O."/>
            <person name="Meyerdierks A."/>
            <person name="Storesund J.E."/>
            <person name="Kallscheuer N."/>
            <person name="Luecker S."/>
            <person name="Lage O.M."/>
            <person name="Pohl T."/>
            <person name="Merkel B.J."/>
            <person name="Hornburger P."/>
            <person name="Mueller R.-W."/>
            <person name="Bruemmer F."/>
            <person name="Labrenz M."/>
            <person name="Spormann A.M."/>
            <person name="Op Den Camp H."/>
            <person name="Overmann J."/>
            <person name="Amann R."/>
            <person name="Jetten M.S.M."/>
            <person name="Mascher T."/>
            <person name="Medema M.H."/>
            <person name="Devos D.P."/>
            <person name="Kaster A.-K."/>
            <person name="Ovreas L."/>
            <person name="Rohde M."/>
            <person name="Galperin M.Y."/>
            <person name="Jogler C."/>
        </authorList>
    </citation>
    <scope>NUCLEOTIDE SEQUENCE [LARGE SCALE GENOMIC DNA]</scope>
    <source>
        <strain evidence="1 2">CA54</strain>
    </source>
</reference>
<dbReference type="AlphaFoldDB" id="A0A5C6BL76"/>